<keyword evidence="3" id="KW-1185">Reference proteome</keyword>
<organism evidence="2 3">
    <name type="scientific">Leifsonia aquatica</name>
    <name type="common">Corynebacterium aquaticum</name>
    <dbReference type="NCBI Taxonomy" id="144185"/>
    <lineage>
        <taxon>Bacteria</taxon>
        <taxon>Bacillati</taxon>
        <taxon>Actinomycetota</taxon>
        <taxon>Actinomycetes</taxon>
        <taxon>Micrococcales</taxon>
        <taxon>Microbacteriaceae</taxon>
        <taxon>Leifsonia</taxon>
    </lineage>
</organism>
<sequence>MWEWQDLLPGRTGFIKVWDPLVGEVFARNLFRTHLLLVAASIAILLSWITGVLNVIGVATVIVGLVNALLALEMVVSLVAWASGLARRRSEIVRSLGAQGLSVSRRPAICTPKRFSGWLEQQGIQRPLIVRVLSGSSR</sequence>
<keyword evidence="1" id="KW-0812">Transmembrane</keyword>
<keyword evidence="1" id="KW-1133">Transmembrane helix</keyword>
<accession>A0A7W4UX75</accession>
<keyword evidence="1" id="KW-0472">Membrane</keyword>
<dbReference type="Proteomes" id="UP000538196">
    <property type="component" value="Unassembled WGS sequence"/>
</dbReference>
<proteinExistence type="predicted"/>
<evidence type="ECO:0000313" key="3">
    <source>
        <dbReference type="Proteomes" id="UP000538196"/>
    </source>
</evidence>
<protein>
    <submittedName>
        <fullName evidence="2">Uncharacterized protein</fullName>
    </submittedName>
</protein>
<name>A0A7W4UX75_LEIAQ</name>
<evidence type="ECO:0000256" key="1">
    <source>
        <dbReference type="SAM" id="Phobius"/>
    </source>
</evidence>
<feature type="transmembrane region" description="Helical" evidence="1">
    <location>
        <begin position="35"/>
        <end position="56"/>
    </location>
</feature>
<evidence type="ECO:0000313" key="2">
    <source>
        <dbReference type="EMBL" id="MBB2967767.1"/>
    </source>
</evidence>
<dbReference type="AlphaFoldDB" id="A0A7W4UX75"/>
<reference evidence="2 3" key="1">
    <citation type="submission" date="2020-08" db="EMBL/GenBank/DDBJ databases">
        <title>Sequencing the genomes of 1000 actinobacteria strains.</title>
        <authorList>
            <person name="Klenk H.-P."/>
        </authorList>
    </citation>
    <scope>NUCLEOTIDE SEQUENCE [LARGE SCALE GENOMIC DNA]</scope>
    <source>
        <strain evidence="2 3">DSM 20146</strain>
    </source>
</reference>
<dbReference type="EMBL" id="JACHVP010000002">
    <property type="protein sequence ID" value="MBB2967767.1"/>
    <property type="molecule type" value="Genomic_DNA"/>
</dbReference>
<gene>
    <name evidence="2" type="ORF">FHX33_002530</name>
</gene>
<dbReference type="RefSeq" id="WP_169730327.1">
    <property type="nucleotide sequence ID" value="NZ_JACHVP010000002.1"/>
</dbReference>
<comment type="caution">
    <text evidence="2">The sequence shown here is derived from an EMBL/GenBank/DDBJ whole genome shotgun (WGS) entry which is preliminary data.</text>
</comment>
<feature type="transmembrane region" description="Helical" evidence="1">
    <location>
        <begin position="62"/>
        <end position="86"/>
    </location>
</feature>